<dbReference type="AlphaFoldDB" id="A0A5B9PCH8"/>
<sequence>MSVAKVIELKSSSKKSFEDAVESGIEEASKTIKHIKGAWIAEQEVVVEEGKVKEYRVLMRVTFVVQ</sequence>
<accession>A0A5B9PCH8</accession>
<dbReference type="PANTHER" id="PTHR39324">
    <property type="entry name" value="CALCIUM DODECIN"/>
    <property type="match status" value="1"/>
</dbReference>
<dbReference type="EMBL" id="CP042912">
    <property type="protein sequence ID" value="QEG22760.1"/>
    <property type="molecule type" value="Genomic_DNA"/>
</dbReference>
<evidence type="ECO:0008006" key="3">
    <source>
        <dbReference type="Google" id="ProtNLM"/>
    </source>
</evidence>
<dbReference type="PANTHER" id="PTHR39324:SF1">
    <property type="entry name" value="CALCIUM DODECIN"/>
    <property type="match status" value="1"/>
</dbReference>
<organism evidence="1 2">
    <name type="scientific">Mariniblastus fucicola</name>
    <dbReference type="NCBI Taxonomy" id="980251"/>
    <lineage>
        <taxon>Bacteria</taxon>
        <taxon>Pseudomonadati</taxon>
        <taxon>Planctomycetota</taxon>
        <taxon>Planctomycetia</taxon>
        <taxon>Pirellulales</taxon>
        <taxon>Pirellulaceae</taxon>
        <taxon>Mariniblastus</taxon>
    </lineage>
</organism>
<keyword evidence="2" id="KW-1185">Reference proteome</keyword>
<dbReference type="SUPFAM" id="SSF89807">
    <property type="entry name" value="Dodecin-like"/>
    <property type="match status" value="1"/>
</dbReference>
<evidence type="ECO:0000313" key="2">
    <source>
        <dbReference type="Proteomes" id="UP000322214"/>
    </source>
</evidence>
<dbReference type="OrthoDB" id="9805449at2"/>
<gene>
    <name evidence="1" type="ORF">MFFC18_26430</name>
</gene>
<name>A0A5B9PCH8_9BACT</name>
<protein>
    <recommendedName>
        <fullName evidence="3">Dodecin</fullName>
    </recommendedName>
</protein>
<dbReference type="RefSeq" id="WP_075084540.1">
    <property type="nucleotide sequence ID" value="NZ_CP042912.1"/>
</dbReference>
<proteinExistence type="predicted"/>
<evidence type="ECO:0000313" key="1">
    <source>
        <dbReference type="EMBL" id="QEG22760.1"/>
    </source>
</evidence>
<dbReference type="KEGG" id="mff:MFFC18_26430"/>
<dbReference type="InterPro" id="IPR009923">
    <property type="entry name" value="Dodecin"/>
</dbReference>
<dbReference type="STRING" id="980251.GCA_001642875_02113"/>
<dbReference type="InterPro" id="IPR036694">
    <property type="entry name" value="Dodecin-like_sf"/>
</dbReference>
<dbReference type="Gene3D" id="3.30.1660.10">
    <property type="entry name" value="Flavin-binding protein dodecin"/>
    <property type="match status" value="1"/>
</dbReference>
<reference evidence="1 2" key="1">
    <citation type="submission" date="2019-08" db="EMBL/GenBank/DDBJ databases">
        <title>Deep-cultivation of Planctomycetes and their phenomic and genomic characterization uncovers novel biology.</title>
        <authorList>
            <person name="Wiegand S."/>
            <person name="Jogler M."/>
            <person name="Boedeker C."/>
            <person name="Pinto D."/>
            <person name="Vollmers J."/>
            <person name="Rivas-Marin E."/>
            <person name="Kohn T."/>
            <person name="Peeters S.H."/>
            <person name="Heuer A."/>
            <person name="Rast P."/>
            <person name="Oberbeckmann S."/>
            <person name="Bunk B."/>
            <person name="Jeske O."/>
            <person name="Meyerdierks A."/>
            <person name="Storesund J.E."/>
            <person name="Kallscheuer N."/>
            <person name="Luecker S."/>
            <person name="Lage O.M."/>
            <person name="Pohl T."/>
            <person name="Merkel B.J."/>
            <person name="Hornburger P."/>
            <person name="Mueller R.-W."/>
            <person name="Bruemmer F."/>
            <person name="Labrenz M."/>
            <person name="Spormann A.M."/>
            <person name="Op den Camp H."/>
            <person name="Overmann J."/>
            <person name="Amann R."/>
            <person name="Jetten M.S.M."/>
            <person name="Mascher T."/>
            <person name="Medema M.H."/>
            <person name="Devos D.P."/>
            <person name="Kaster A.-K."/>
            <person name="Ovreas L."/>
            <person name="Rohde M."/>
            <person name="Galperin M.Y."/>
            <person name="Jogler C."/>
        </authorList>
    </citation>
    <scope>NUCLEOTIDE SEQUENCE [LARGE SCALE GENOMIC DNA]</scope>
    <source>
        <strain evidence="1 2">FC18</strain>
    </source>
</reference>
<dbReference type="InterPro" id="IPR025543">
    <property type="entry name" value="Dodecin-like"/>
</dbReference>
<dbReference type="Proteomes" id="UP000322214">
    <property type="component" value="Chromosome"/>
</dbReference>
<dbReference type="Pfam" id="PF07311">
    <property type="entry name" value="Dodecin"/>
    <property type="match status" value="1"/>
</dbReference>